<gene>
    <name evidence="2" type="ORF">COU88_00685</name>
</gene>
<dbReference type="EMBL" id="PFED01000028">
    <property type="protein sequence ID" value="PJE63225.1"/>
    <property type="molecule type" value="Genomic_DNA"/>
</dbReference>
<accession>A0A2M8KTI0</accession>
<proteinExistence type="predicted"/>
<protein>
    <recommendedName>
        <fullName evidence="4">Bacterial Ig-like domain-containing protein</fullName>
    </recommendedName>
</protein>
<sequence>SNITNASATVSFTTTQEASAFVHFGKRGTVQSLISFDVRDTQKPTKRTAHYITLTNLNTNSNYDFTIQINGKAYKNSKYSFQTFGSIQSSPGHSPLFGKVVKKSLAPAQGILATLTLPHIATSQVFTTVSGTDGSWMIAIPLVQDKNGNPLTLNDTTTVYIDFTDGVTSSHVVTTLLQASPLQSVVLGRDKKSSEILGSETQNIALKNLQIAFPQDGAVIPSRFVRFRGIAQASSTLHLTIEPIHIEASVQSNTDGVWEFQNTTALTAGKYTLNVNSEAEKASTSVSFTIGKNGESVLGDATASGTLTTTPAPTESSAMATATPAQLNPTPTLAPTDTVVATATPVRTSTVVQNNIPTTGFSNNFLIVLASTFSLLGMILLLY</sequence>
<organism evidence="2 3">
    <name type="scientific">Candidatus Roizmanbacteria bacterium CG10_big_fil_rev_8_21_14_0_10_39_6</name>
    <dbReference type="NCBI Taxonomy" id="1974853"/>
    <lineage>
        <taxon>Bacteria</taxon>
        <taxon>Candidatus Roizmaniibacteriota</taxon>
    </lineage>
</organism>
<feature type="transmembrane region" description="Helical" evidence="1">
    <location>
        <begin position="365"/>
        <end position="382"/>
    </location>
</feature>
<dbReference type="AlphaFoldDB" id="A0A2M8KTI0"/>
<dbReference type="Gene3D" id="2.60.40.10">
    <property type="entry name" value="Immunoglobulins"/>
    <property type="match status" value="1"/>
</dbReference>
<keyword evidence="1" id="KW-0472">Membrane</keyword>
<name>A0A2M8KTI0_9BACT</name>
<evidence type="ECO:0008006" key="4">
    <source>
        <dbReference type="Google" id="ProtNLM"/>
    </source>
</evidence>
<feature type="non-terminal residue" evidence="2">
    <location>
        <position position="1"/>
    </location>
</feature>
<keyword evidence="1" id="KW-0812">Transmembrane</keyword>
<keyword evidence="1" id="KW-1133">Transmembrane helix</keyword>
<evidence type="ECO:0000313" key="2">
    <source>
        <dbReference type="EMBL" id="PJE63225.1"/>
    </source>
</evidence>
<dbReference type="Proteomes" id="UP000229554">
    <property type="component" value="Unassembled WGS sequence"/>
</dbReference>
<evidence type="ECO:0000256" key="1">
    <source>
        <dbReference type="SAM" id="Phobius"/>
    </source>
</evidence>
<reference evidence="3" key="1">
    <citation type="submission" date="2017-09" db="EMBL/GenBank/DDBJ databases">
        <title>Depth-based differentiation of microbial function through sediment-hosted aquifers and enrichment of novel symbionts in the deep terrestrial subsurface.</title>
        <authorList>
            <person name="Probst A.J."/>
            <person name="Ladd B."/>
            <person name="Jarett J.K."/>
            <person name="Geller-Mcgrath D.E."/>
            <person name="Sieber C.M.K."/>
            <person name="Emerson J.B."/>
            <person name="Anantharaman K."/>
            <person name="Thomas B.C."/>
            <person name="Malmstrom R."/>
            <person name="Stieglmeier M."/>
            <person name="Klingl A."/>
            <person name="Woyke T."/>
            <person name="Ryan C.M."/>
            <person name="Banfield J.F."/>
        </authorList>
    </citation>
    <scope>NUCLEOTIDE SEQUENCE [LARGE SCALE GENOMIC DNA]</scope>
</reference>
<comment type="caution">
    <text evidence="2">The sequence shown here is derived from an EMBL/GenBank/DDBJ whole genome shotgun (WGS) entry which is preliminary data.</text>
</comment>
<evidence type="ECO:0000313" key="3">
    <source>
        <dbReference type="Proteomes" id="UP000229554"/>
    </source>
</evidence>
<dbReference type="InterPro" id="IPR013783">
    <property type="entry name" value="Ig-like_fold"/>
</dbReference>